<dbReference type="KEGG" id="mlr:MELLADRAFT_116556"/>
<evidence type="ECO:0000313" key="3">
    <source>
        <dbReference type="Proteomes" id="UP000001072"/>
    </source>
</evidence>
<dbReference type="Pfam" id="PF00650">
    <property type="entry name" value="CRAL_TRIO"/>
    <property type="match status" value="1"/>
</dbReference>
<accession>F4RMM2</accession>
<evidence type="ECO:0000313" key="2">
    <source>
        <dbReference type="EMBL" id="EGG06356.1"/>
    </source>
</evidence>
<dbReference type="PANTHER" id="PTHR46590">
    <property type="entry name" value="PHOSPHATIDYLINOSITOL TRANSFER PROTEIN CSR1-RELATED"/>
    <property type="match status" value="1"/>
</dbReference>
<protein>
    <recommendedName>
        <fullName evidence="1">CRAL-TRIO domain-containing protein</fullName>
    </recommendedName>
</protein>
<dbReference type="HOGENOM" id="CLU_016665_2_0_1"/>
<dbReference type="GeneID" id="18925836"/>
<dbReference type="InterPro" id="IPR052432">
    <property type="entry name" value="PITP/CRAL-TRIO"/>
</dbReference>
<dbReference type="EMBL" id="GL883109">
    <property type="protein sequence ID" value="EGG06356.1"/>
    <property type="molecule type" value="Genomic_DNA"/>
</dbReference>
<dbReference type="PANTHER" id="PTHR46590:SF1">
    <property type="entry name" value="PHOSPHATIDYLINOSITOL TRANSFER PROTEIN CSR1"/>
    <property type="match status" value="1"/>
</dbReference>
<sequence>MSASNQEQFFNDEETTALRNFWKQLFSLLGLNPASEKSLPTSNDGAQSIISLHGREKFAEALWNFTTVDDPDYTCIKFIRARKLNIDEAITMLIECLKWRIEFNVESVIFKGDIGFMSEKGEDGDAFTKQISCGKTFVQGFSKMGGPVAYVFAKHYKAGEQSPKAMEDFVVYAMESIRMFTINPKSKITVVIDLAGFGLVNMDWKATMFLNKCLEAYYPESLQTLIIFNAPWVFHGIWKVISSTLDPVVRSKITMTKSVEDIRTHIDKSYLLEDLGGDSTWKWCYKVPTARPELEDSRKQELLSQKKNLIDHYVKVTNSWIDDDSVTNTQLRDFVASMLRVNHLSLDPFMRGKTAYHQEGNIRDNGQMGFRTSHTSSQWEFSKYYTSRDELLDKIKRSQDNFKIQKVDYPIVEFEL</sequence>
<dbReference type="Proteomes" id="UP000001072">
    <property type="component" value="Unassembled WGS sequence"/>
</dbReference>
<feature type="domain" description="CRAL-TRIO" evidence="1">
    <location>
        <begin position="138"/>
        <end position="283"/>
    </location>
</feature>
<dbReference type="InterPro" id="IPR036273">
    <property type="entry name" value="CRAL/TRIO_N_dom_sf"/>
</dbReference>
<dbReference type="InterPro" id="IPR011074">
    <property type="entry name" value="CRAL/TRIO_N_dom"/>
</dbReference>
<dbReference type="CDD" id="cd00170">
    <property type="entry name" value="SEC14"/>
    <property type="match status" value="1"/>
</dbReference>
<dbReference type="SMART" id="SM00516">
    <property type="entry name" value="SEC14"/>
    <property type="match status" value="1"/>
</dbReference>
<dbReference type="SMART" id="SM01100">
    <property type="entry name" value="CRAL_TRIO_N"/>
    <property type="match status" value="1"/>
</dbReference>
<dbReference type="InterPro" id="IPR001251">
    <property type="entry name" value="CRAL-TRIO_dom"/>
</dbReference>
<dbReference type="FunCoup" id="F4RMM2">
    <property type="interactions" value="102"/>
</dbReference>
<name>F4RMM2_MELLP</name>
<dbReference type="PROSITE" id="PS50191">
    <property type="entry name" value="CRAL_TRIO"/>
    <property type="match status" value="1"/>
</dbReference>
<dbReference type="InterPro" id="IPR036865">
    <property type="entry name" value="CRAL-TRIO_dom_sf"/>
</dbReference>
<organism evidence="3">
    <name type="scientific">Melampsora larici-populina (strain 98AG31 / pathotype 3-4-7)</name>
    <name type="common">Poplar leaf rust fungus</name>
    <dbReference type="NCBI Taxonomy" id="747676"/>
    <lineage>
        <taxon>Eukaryota</taxon>
        <taxon>Fungi</taxon>
        <taxon>Dikarya</taxon>
        <taxon>Basidiomycota</taxon>
        <taxon>Pucciniomycotina</taxon>
        <taxon>Pucciniomycetes</taxon>
        <taxon>Pucciniales</taxon>
        <taxon>Melampsoraceae</taxon>
        <taxon>Melampsora</taxon>
    </lineage>
</organism>
<reference evidence="3" key="1">
    <citation type="journal article" date="2011" name="Proc. Natl. Acad. Sci. U.S.A.">
        <title>Obligate biotrophy features unraveled by the genomic analysis of rust fungi.</title>
        <authorList>
            <person name="Duplessis S."/>
            <person name="Cuomo C.A."/>
            <person name="Lin Y.-C."/>
            <person name="Aerts A."/>
            <person name="Tisserant E."/>
            <person name="Veneault-Fourrey C."/>
            <person name="Joly D.L."/>
            <person name="Hacquard S."/>
            <person name="Amselem J."/>
            <person name="Cantarel B.L."/>
            <person name="Chiu R."/>
            <person name="Coutinho P.M."/>
            <person name="Feau N."/>
            <person name="Field M."/>
            <person name="Frey P."/>
            <person name="Gelhaye E."/>
            <person name="Goldberg J."/>
            <person name="Grabherr M.G."/>
            <person name="Kodira C.D."/>
            <person name="Kohler A."/>
            <person name="Kuees U."/>
            <person name="Lindquist E.A."/>
            <person name="Lucas S.M."/>
            <person name="Mago R."/>
            <person name="Mauceli E."/>
            <person name="Morin E."/>
            <person name="Murat C."/>
            <person name="Pangilinan J.L."/>
            <person name="Park R."/>
            <person name="Pearson M."/>
            <person name="Quesneville H."/>
            <person name="Rouhier N."/>
            <person name="Sakthikumar S."/>
            <person name="Salamov A.A."/>
            <person name="Schmutz J."/>
            <person name="Selles B."/>
            <person name="Shapiro H."/>
            <person name="Tanguay P."/>
            <person name="Tuskan G.A."/>
            <person name="Henrissat B."/>
            <person name="Van de Peer Y."/>
            <person name="Rouze P."/>
            <person name="Ellis J.G."/>
            <person name="Dodds P.N."/>
            <person name="Schein J.E."/>
            <person name="Zhong S."/>
            <person name="Hamelin R.C."/>
            <person name="Grigoriev I.V."/>
            <person name="Szabo L.J."/>
            <person name="Martin F."/>
        </authorList>
    </citation>
    <scope>NUCLEOTIDE SEQUENCE [LARGE SCALE GENOMIC DNA]</scope>
    <source>
        <strain evidence="3">98AG31 / pathotype 3-4-7</strain>
    </source>
</reference>
<dbReference type="Pfam" id="PF03765">
    <property type="entry name" value="CRAL_TRIO_N"/>
    <property type="match status" value="1"/>
</dbReference>
<dbReference type="Gene3D" id="3.40.525.10">
    <property type="entry name" value="CRAL-TRIO lipid binding domain"/>
    <property type="match status" value="1"/>
</dbReference>
<dbReference type="InParanoid" id="F4RMM2"/>
<dbReference type="SUPFAM" id="SSF52087">
    <property type="entry name" value="CRAL/TRIO domain"/>
    <property type="match status" value="1"/>
</dbReference>
<gene>
    <name evidence="2" type="ORF">MELLADRAFT_116556</name>
</gene>
<dbReference type="RefSeq" id="XP_007410594.1">
    <property type="nucleotide sequence ID" value="XM_007410532.1"/>
</dbReference>
<dbReference type="VEuPathDB" id="FungiDB:MELLADRAFT_116556"/>
<dbReference type="SUPFAM" id="SSF46938">
    <property type="entry name" value="CRAL/TRIO N-terminal domain"/>
    <property type="match status" value="1"/>
</dbReference>
<keyword evidence="3" id="KW-1185">Reference proteome</keyword>
<evidence type="ECO:0000259" key="1">
    <source>
        <dbReference type="PROSITE" id="PS50191"/>
    </source>
</evidence>
<proteinExistence type="predicted"/>
<dbReference type="OrthoDB" id="43460at2759"/>
<dbReference type="eggNOG" id="KOG1470">
    <property type="taxonomic scope" value="Eukaryota"/>
</dbReference>
<dbReference type="AlphaFoldDB" id="F4RMM2"/>